<feature type="compositionally biased region" description="Basic and acidic residues" evidence="8">
    <location>
        <begin position="1"/>
        <end position="29"/>
    </location>
</feature>
<dbReference type="PANTHER" id="PTHR11003:SF273">
    <property type="entry name" value="TWIK FAMILY OF POTASSIUM CHANNELS PROTEIN 9"/>
    <property type="match status" value="1"/>
</dbReference>
<evidence type="ECO:0000256" key="3">
    <source>
        <dbReference type="ARBA" id="ARBA00022692"/>
    </source>
</evidence>
<keyword evidence="5" id="KW-0406">Ion transport</keyword>
<keyword evidence="6 9" id="KW-0472">Membrane</keyword>
<keyword evidence="7" id="KW-0407">Ion channel</keyword>
<keyword evidence="2" id="KW-0813">Transport</keyword>
<dbReference type="STRING" id="1561998.A0A1I7U6K8"/>
<keyword evidence="3 9" id="KW-0812">Transmembrane</keyword>
<dbReference type="Gene3D" id="1.10.287.70">
    <property type="match status" value="1"/>
</dbReference>
<evidence type="ECO:0000256" key="1">
    <source>
        <dbReference type="ARBA" id="ARBA00004141"/>
    </source>
</evidence>
<dbReference type="SUPFAM" id="SSF81324">
    <property type="entry name" value="Voltage-gated potassium channels"/>
    <property type="match status" value="1"/>
</dbReference>
<evidence type="ECO:0000256" key="8">
    <source>
        <dbReference type="SAM" id="MobiDB-lite"/>
    </source>
</evidence>
<protein>
    <submittedName>
        <fullName evidence="12">Ion_trans_2 domain-containing protein</fullName>
    </submittedName>
</protein>
<feature type="region of interest" description="Disordered" evidence="8">
    <location>
        <begin position="1"/>
        <end position="58"/>
    </location>
</feature>
<feature type="compositionally biased region" description="Acidic residues" evidence="8">
    <location>
        <begin position="30"/>
        <end position="52"/>
    </location>
</feature>
<keyword evidence="4 9" id="KW-1133">Transmembrane helix</keyword>
<comment type="subcellular location">
    <subcellularLocation>
        <location evidence="1">Membrane</location>
        <topology evidence="1">Multi-pass membrane protein</topology>
    </subcellularLocation>
</comment>
<dbReference type="WBParaSite" id="Csp11.Scaffold629.g15378.t1">
    <property type="protein sequence ID" value="Csp11.Scaffold629.g15378.t1"/>
    <property type="gene ID" value="Csp11.Scaffold629.g15378"/>
</dbReference>
<dbReference type="GO" id="GO:0022841">
    <property type="term" value="F:potassium ion leak channel activity"/>
    <property type="evidence" value="ECO:0007669"/>
    <property type="project" value="TreeGrafter"/>
</dbReference>
<feature type="transmembrane region" description="Helical" evidence="9">
    <location>
        <begin position="91"/>
        <end position="108"/>
    </location>
</feature>
<feature type="transmembrane region" description="Helical" evidence="9">
    <location>
        <begin position="61"/>
        <end position="79"/>
    </location>
</feature>
<keyword evidence="11" id="KW-1185">Reference proteome</keyword>
<dbReference type="GO" id="GO:0030322">
    <property type="term" value="P:stabilization of membrane potential"/>
    <property type="evidence" value="ECO:0007669"/>
    <property type="project" value="TreeGrafter"/>
</dbReference>
<dbReference type="InterPro" id="IPR013099">
    <property type="entry name" value="K_chnl_dom"/>
</dbReference>
<sequence length="314" mass="35621">MHPDSERSEVWSTGKEMKEMSMRTAREPGEVGEEDKEGGDGEEGEEEEEEKNDEPRKTEESIALGITFTCYLVAGAKILSVYEPEMDFFKALYFNFVTLTTIGLGDFVPKSFDYLFITLIYIGIGLALTTMAIEIAADLLKKLHYVGRKMENVGQAVVWFGGKKMTMKSLVKHLGDQFNIPEEELANFDMSAFVDNAIKVEKGEIATLRKPPTPPPVVFRERAFSYSNLRKSSESALKYVDDNRFSKMTEPTVSTVILHETTRTIDTLHNLATAIRRDPSIPRLDLDVHYLTDMSAPTSFDEHYLRTYTNARRK</sequence>
<dbReference type="AlphaFoldDB" id="A0A1I7U6K8"/>
<dbReference type="GO" id="GO:0005886">
    <property type="term" value="C:plasma membrane"/>
    <property type="evidence" value="ECO:0007669"/>
    <property type="project" value="TreeGrafter"/>
</dbReference>
<evidence type="ECO:0000256" key="6">
    <source>
        <dbReference type="ARBA" id="ARBA00023136"/>
    </source>
</evidence>
<evidence type="ECO:0000256" key="4">
    <source>
        <dbReference type="ARBA" id="ARBA00022989"/>
    </source>
</evidence>
<evidence type="ECO:0000256" key="5">
    <source>
        <dbReference type="ARBA" id="ARBA00023065"/>
    </source>
</evidence>
<dbReference type="PANTHER" id="PTHR11003">
    <property type="entry name" value="POTASSIUM CHANNEL, SUBFAMILY K"/>
    <property type="match status" value="1"/>
</dbReference>
<evidence type="ECO:0000256" key="2">
    <source>
        <dbReference type="ARBA" id="ARBA00022448"/>
    </source>
</evidence>
<organism evidence="11 12">
    <name type="scientific">Caenorhabditis tropicalis</name>
    <dbReference type="NCBI Taxonomy" id="1561998"/>
    <lineage>
        <taxon>Eukaryota</taxon>
        <taxon>Metazoa</taxon>
        <taxon>Ecdysozoa</taxon>
        <taxon>Nematoda</taxon>
        <taxon>Chromadorea</taxon>
        <taxon>Rhabditida</taxon>
        <taxon>Rhabditina</taxon>
        <taxon>Rhabditomorpha</taxon>
        <taxon>Rhabditoidea</taxon>
        <taxon>Rhabditidae</taxon>
        <taxon>Peloderinae</taxon>
        <taxon>Caenorhabditis</taxon>
    </lineage>
</organism>
<dbReference type="Pfam" id="PF07885">
    <property type="entry name" value="Ion_trans_2"/>
    <property type="match status" value="1"/>
</dbReference>
<dbReference type="InterPro" id="IPR003280">
    <property type="entry name" value="2pore_dom_K_chnl"/>
</dbReference>
<feature type="transmembrane region" description="Helical" evidence="9">
    <location>
        <begin position="114"/>
        <end position="140"/>
    </location>
</feature>
<feature type="domain" description="Potassium channel" evidence="10">
    <location>
        <begin position="67"/>
        <end position="141"/>
    </location>
</feature>
<dbReference type="GO" id="GO:0015271">
    <property type="term" value="F:outward rectifier potassium channel activity"/>
    <property type="evidence" value="ECO:0007669"/>
    <property type="project" value="TreeGrafter"/>
</dbReference>
<evidence type="ECO:0000256" key="7">
    <source>
        <dbReference type="ARBA" id="ARBA00023303"/>
    </source>
</evidence>
<reference evidence="12" key="1">
    <citation type="submission" date="2016-11" db="UniProtKB">
        <authorList>
            <consortium name="WormBaseParasite"/>
        </authorList>
    </citation>
    <scope>IDENTIFICATION</scope>
</reference>
<evidence type="ECO:0000313" key="11">
    <source>
        <dbReference type="Proteomes" id="UP000095282"/>
    </source>
</evidence>
<proteinExistence type="predicted"/>
<evidence type="ECO:0000313" key="12">
    <source>
        <dbReference type="WBParaSite" id="Csp11.Scaffold629.g15378.t1"/>
    </source>
</evidence>
<evidence type="ECO:0000256" key="9">
    <source>
        <dbReference type="SAM" id="Phobius"/>
    </source>
</evidence>
<name>A0A1I7U6K8_9PELO</name>
<dbReference type="Proteomes" id="UP000095282">
    <property type="component" value="Unplaced"/>
</dbReference>
<evidence type="ECO:0000259" key="10">
    <source>
        <dbReference type="Pfam" id="PF07885"/>
    </source>
</evidence>
<accession>A0A1I7U6K8</accession>
<dbReference type="eggNOG" id="KOG1418">
    <property type="taxonomic scope" value="Eukaryota"/>
</dbReference>